<dbReference type="InterPro" id="IPR000792">
    <property type="entry name" value="Tscrpt_reg_LuxR_C"/>
</dbReference>
<dbReference type="PRINTS" id="PR00038">
    <property type="entry name" value="HTHLUXR"/>
</dbReference>
<gene>
    <name evidence="8" type="ORF">C7S20_01855</name>
</gene>
<evidence type="ECO:0000256" key="5">
    <source>
        <dbReference type="PROSITE-ProRule" id="PRU00169"/>
    </source>
</evidence>
<dbReference type="SUPFAM" id="SSF52172">
    <property type="entry name" value="CheY-like"/>
    <property type="match status" value="1"/>
</dbReference>
<sequence length="212" mass="23764">MYRVLIADHHPIIYEGVKCVLRNNPALQVYGRVGSGTQLFNQLEKDAPDVLIVELDLPQINGINAIRRIKQEFPQVKTLIFSSHPEEMYALSTIKAGAAGYISKHSDNETLEKAIYQVARGGIYLNRKITEKLNSGISRGKSLITKFKKLSTRESEVLNLLSSGKRNKDIAEALAINEKTVSTYKTRLLKKLKVDNVADLITQSRLLQLNTT</sequence>
<dbReference type="AlphaFoldDB" id="A0A2R3Z1I7"/>
<dbReference type="InterPro" id="IPR058245">
    <property type="entry name" value="NreC/VraR/RcsB-like_REC"/>
</dbReference>
<feature type="domain" description="HTH luxR-type" evidence="6">
    <location>
        <begin position="143"/>
        <end position="208"/>
    </location>
</feature>
<dbReference type="PANTHER" id="PTHR43214:SF41">
    <property type="entry name" value="NITRATE_NITRITE RESPONSE REGULATOR PROTEIN NARP"/>
    <property type="match status" value="1"/>
</dbReference>
<name>A0A2R3Z1I7_9FLAO</name>
<dbReference type="Gene3D" id="3.40.50.2300">
    <property type="match status" value="1"/>
</dbReference>
<dbReference type="GO" id="GO:0000160">
    <property type="term" value="P:phosphorelay signal transduction system"/>
    <property type="evidence" value="ECO:0007669"/>
    <property type="project" value="InterPro"/>
</dbReference>
<dbReference type="CDD" id="cd06170">
    <property type="entry name" value="LuxR_C_like"/>
    <property type="match status" value="1"/>
</dbReference>
<dbReference type="OrthoDB" id="1013073at2"/>
<keyword evidence="4" id="KW-0804">Transcription</keyword>
<dbReference type="RefSeq" id="WP_107010889.1">
    <property type="nucleotide sequence ID" value="NZ_CP028136.1"/>
</dbReference>
<evidence type="ECO:0000256" key="4">
    <source>
        <dbReference type="ARBA" id="ARBA00023163"/>
    </source>
</evidence>
<dbReference type="PROSITE" id="PS50110">
    <property type="entry name" value="RESPONSE_REGULATORY"/>
    <property type="match status" value="1"/>
</dbReference>
<dbReference type="InterPro" id="IPR039420">
    <property type="entry name" value="WalR-like"/>
</dbReference>
<dbReference type="EMBL" id="CP028136">
    <property type="protein sequence ID" value="AVR44105.1"/>
    <property type="molecule type" value="Genomic_DNA"/>
</dbReference>
<dbReference type="SMART" id="SM00421">
    <property type="entry name" value="HTH_LUXR"/>
    <property type="match status" value="1"/>
</dbReference>
<dbReference type="SUPFAM" id="SSF46894">
    <property type="entry name" value="C-terminal effector domain of the bipartite response regulators"/>
    <property type="match status" value="1"/>
</dbReference>
<dbReference type="Pfam" id="PF00196">
    <property type="entry name" value="GerE"/>
    <property type="match status" value="1"/>
</dbReference>
<keyword evidence="2" id="KW-0805">Transcription regulation</keyword>
<keyword evidence="3 8" id="KW-0238">DNA-binding</keyword>
<dbReference type="GO" id="GO:0003677">
    <property type="term" value="F:DNA binding"/>
    <property type="evidence" value="ECO:0007669"/>
    <property type="project" value="UniProtKB-KW"/>
</dbReference>
<evidence type="ECO:0000256" key="2">
    <source>
        <dbReference type="ARBA" id="ARBA00023015"/>
    </source>
</evidence>
<dbReference type="Pfam" id="PF00072">
    <property type="entry name" value="Response_reg"/>
    <property type="match status" value="1"/>
</dbReference>
<dbReference type="PROSITE" id="PS50043">
    <property type="entry name" value="HTH_LUXR_2"/>
    <property type="match status" value="1"/>
</dbReference>
<dbReference type="PROSITE" id="PS00622">
    <property type="entry name" value="HTH_LUXR_1"/>
    <property type="match status" value="1"/>
</dbReference>
<dbReference type="PANTHER" id="PTHR43214">
    <property type="entry name" value="TWO-COMPONENT RESPONSE REGULATOR"/>
    <property type="match status" value="1"/>
</dbReference>
<reference evidence="9" key="1">
    <citation type="submission" date="2018-03" db="EMBL/GenBank/DDBJ databases">
        <title>Gramella fulva sp. nov., isolated from a dry surface of tidal flat.</title>
        <authorList>
            <person name="Hwang S.H."/>
            <person name="Hwang W.M."/>
            <person name="Kang K."/>
            <person name="Ahn T.-Y."/>
        </authorList>
    </citation>
    <scope>NUCLEOTIDE SEQUENCE [LARGE SCALE GENOMIC DNA]</scope>
    <source>
        <strain evidence="9">SH35</strain>
    </source>
</reference>
<keyword evidence="1" id="KW-0597">Phosphoprotein</keyword>
<accession>A0A2R3Z1I7</accession>
<proteinExistence type="predicted"/>
<dbReference type="InterPro" id="IPR011006">
    <property type="entry name" value="CheY-like_superfamily"/>
</dbReference>
<protein>
    <submittedName>
        <fullName evidence="8">DNA-binding response regulator</fullName>
    </submittedName>
</protein>
<evidence type="ECO:0000259" key="6">
    <source>
        <dbReference type="PROSITE" id="PS50043"/>
    </source>
</evidence>
<evidence type="ECO:0000256" key="3">
    <source>
        <dbReference type="ARBA" id="ARBA00023125"/>
    </source>
</evidence>
<evidence type="ECO:0000256" key="1">
    <source>
        <dbReference type="ARBA" id="ARBA00022553"/>
    </source>
</evidence>
<dbReference type="CDD" id="cd17535">
    <property type="entry name" value="REC_NarL-like"/>
    <property type="match status" value="1"/>
</dbReference>
<evidence type="ECO:0000259" key="7">
    <source>
        <dbReference type="PROSITE" id="PS50110"/>
    </source>
</evidence>
<dbReference type="SMART" id="SM00448">
    <property type="entry name" value="REC"/>
    <property type="match status" value="1"/>
</dbReference>
<keyword evidence="9" id="KW-1185">Reference proteome</keyword>
<feature type="domain" description="Response regulatory" evidence="7">
    <location>
        <begin position="3"/>
        <end position="119"/>
    </location>
</feature>
<dbReference type="Proteomes" id="UP000241507">
    <property type="component" value="Chromosome"/>
</dbReference>
<comment type="caution">
    <text evidence="5">Lacks conserved residue(s) required for the propagation of feature annotation.</text>
</comment>
<dbReference type="InterPro" id="IPR001789">
    <property type="entry name" value="Sig_transdc_resp-reg_receiver"/>
</dbReference>
<evidence type="ECO:0000313" key="8">
    <source>
        <dbReference type="EMBL" id="AVR44105.1"/>
    </source>
</evidence>
<organism evidence="8 9">
    <name type="scientific">Christiangramia fulva</name>
    <dbReference type="NCBI Taxonomy" id="2126553"/>
    <lineage>
        <taxon>Bacteria</taxon>
        <taxon>Pseudomonadati</taxon>
        <taxon>Bacteroidota</taxon>
        <taxon>Flavobacteriia</taxon>
        <taxon>Flavobacteriales</taxon>
        <taxon>Flavobacteriaceae</taxon>
        <taxon>Christiangramia</taxon>
    </lineage>
</organism>
<dbReference type="GO" id="GO:0006355">
    <property type="term" value="P:regulation of DNA-templated transcription"/>
    <property type="evidence" value="ECO:0007669"/>
    <property type="project" value="InterPro"/>
</dbReference>
<evidence type="ECO:0000313" key="9">
    <source>
        <dbReference type="Proteomes" id="UP000241507"/>
    </source>
</evidence>
<dbReference type="InterPro" id="IPR016032">
    <property type="entry name" value="Sig_transdc_resp-reg_C-effctor"/>
</dbReference>
<dbReference type="KEGG" id="grs:C7S20_01855"/>